<dbReference type="Pfam" id="PF12937">
    <property type="entry name" value="F-box-like"/>
    <property type="match status" value="1"/>
</dbReference>
<proteinExistence type="predicted"/>
<dbReference type="AlphaFoldDB" id="D8Q8Q5"/>
<dbReference type="Gene3D" id="3.80.10.10">
    <property type="entry name" value="Ribonuclease Inhibitor"/>
    <property type="match status" value="1"/>
</dbReference>
<dbReference type="EMBL" id="GL377308">
    <property type="protein sequence ID" value="EFI95103.1"/>
    <property type="molecule type" value="Genomic_DNA"/>
</dbReference>
<gene>
    <name evidence="2" type="ORF">SCHCODRAFT_235812</name>
</gene>
<organism evidence="3">
    <name type="scientific">Schizophyllum commune (strain H4-8 / FGSC 9210)</name>
    <name type="common">Split gill fungus</name>
    <dbReference type="NCBI Taxonomy" id="578458"/>
    <lineage>
        <taxon>Eukaryota</taxon>
        <taxon>Fungi</taxon>
        <taxon>Dikarya</taxon>
        <taxon>Basidiomycota</taxon>
        <taxon>Agaricomycotina</taxon>
        <taxon>Agaricomycetes</taxon>
        <taxon>Agaricomycetidae</taxon>
        <taxon>Agaricales</taxon>
        <taxon>Schizophyllaceae</taxon>
        <taxon>Schizophyllum</taxon>
    </lineage>
</organism>
<dbReference type="InterPro" id="IPR032675">
    <property type="entry name" value="LRR_dom_sf"/>
</dbReference>
<dbReference type="KEGG" id="scm:SCHCO_02750445"/>
<accession>D8Q8Q5</accession>
<sequence>MSLETSDTPWFLKLPVELLQKICRGLQGIRVDKGESDKHLARLALTCRALYLVANPILWESLPGLEPLLDLMPPEAWDESVIKARYETPKGSASKARHLPDFWAPVRKLADLVRHISIFPIPSRYQTMIMLARPSQKLLPRATRVILDQDRKRKLEFKNGSIDHYLKFLKFIIPFSGILDLDLSMDHIHTLALRQARFPQLESLICHTIDFDMWPGAVIDAFQHRDAQLDLARSVTGLQHLRHLDMLFPFGPDAELFEGLGRFRHLSCLSVVFEPVGQTEQTVWIGRRSKYPADAFPALESLQLEGVSFTDAAALLQSCAKRPSLRYIAIRSAGMDTPAALLALTETIKRVCDPAVLAGVHLRRYPLSVMRDFDDSSYDWLLTFEHVEPLAALSSLETVVFGVFCEMTITEEQWAHLERCWPNLLIREGGGGVTFDLGCSTNRTEATKTSWQAR</sequence>
<evidence type="ECO:0000313" key="3">
    <source>
        <dbReference type="Proteomes" id="UP000007431"/>
    </source>
</evidence>
<feature type="domain" description="F-box" evidence="1">
    <location>
        <begin position="12"/>
        <end position="61"/>
    </location>
</feature>
<dbReference type="OrthoDB" id="3174539at2759"/>
<dbReference type="GeneID" id="9591426"/>
<dbReference type="HOGENOM" id="CLU_021164_4_0_1"/>
<protein>
    <recommendedName>
        <fullName evidence="1">F-box domain-containing protein</fullName>
    </recommendedName>
</protein>
<dbReference type="VEuPathDB" id="FungiDB:SCHCODRAFT_02750445"/>
<keyword evidence="3" id="KW-1185">Reference proteome</keyword>
<evidence type="ECO:0000259" key="1">
    <source>
        <dbReference type="Pfam" id="PF12937"/>
    </source>
</evidence>
<name>D8Q8Q5_SCHCM</name>
<evidence type="ECO:0000313" key="2">
    <source>
        <dbReference type="EMBL" id="EFI95103.1"/>
    </source>
</evidence>
<reference evidence="2 3" key="1">
    <citation type="journal article" date="2010" name="Nat. Biotechnol.">
        <title>Genome sequence of the model mushroom Schizophyllum commune.</title>
        <authorList>
            <person name="Ohm R.A."/>
            <person name="de Jong J.F."/>
            <person name="Lugones L.G."/>
            <person name="Aerts A."/>
            <person name="Kothe E."/>
            <person name="Stajich J.E."/>
            <person name="de Vries R.P."/>
            <person name="Record E."/>
            <person name="Levasseur A."/>
            <person name="Baker S.E."/>
            <person name="Bartholomew K.A."/>
            <person name="Coutinho P.M."/>
            <person name="Erdmann S."/>
            <person name="Fowler T.J."/>
            <person name="Gathman A.C."/>
            <person name="Lombard V."/>
            <person name="Henrissat B."/>
            <person name="Knabe N."/>
            <person name="Kuees U."/>
            <person name="Lilly W.W."/>
            <person name="Lindquist E."/>
            <person name="Lucas S."/>
            <person name="Magnuson J.K."/>
            <person name="Piumi F."/>
            <person name="Raudaskoski M."/>
            <person name="Salamov A."/>
            <person name="Schmutz J."/>
            <person name="Schwarze F.W.M.R."/>
            <person name="vanKuyk P.A."/>
            <person name="Horton J.S."/>
            <person name="Grigoriev I.V."/>
            <person name="Woesten H.A.B."/>
        </authorList>
    </citation>
    <scope>NUCLEOTIDE SEQUENCE [LARGE SCALE GENOMIC DNA]</scope>
    <source>
        <strain evidence="3">H4-8 / FGSC 9210</strain>
    </source>
</reference>
<dbReference type="InterPro" id="IPR001810">
    <property type="entry name" value="F-box_dom"/>
</dbReference>
<dbReference type="Proteomes" id="UP000007431">
    <property type="component" value="Unassembled WGS sequence"/>
</dbReference>
<dbReference type="InParanoid" id="D8Q8Q5"/>